<name>A0ABU6GGP3_9BACL</name>
<proteinExistence type="predicted"/>
<feature type="transmembrane region" description="Helical" evidence="1">
    <location>
        <begin position="109"/>
        <end position="128"/>
    </location>
</feature>
<dbReference type="InterPro" id="IPR026870">
    <property type="entry name" value="Zinc_ribbon_dom"/>
</dbReference>
<gene>
    <name evidence="3" type="ORF">P4H66_03345</name>
</gene>
<feature type="domain" description="Zinc-ribbon" evidence="2">
    <location>
        <begin position="6"/>
        <end position="27"/>
    </location>
</feature>
<feature type="transmembrane region" description="Helical" evidence="1">
    <location>
        <begin position="73"/>
        <end position="97"/>
    </location>
</feature>
<keyword evidence="1" id="KW-1133">Transmembrane helix</keyword>
<organism evidence="3 4">
    <name type="scientific">Paenibacillus dokdonensis</name>
    <dbReference type="NCBI Taxonomy" id="2567944"/>
    <lineage>
        <taxon>Bacteria</taxon>
        <taxon>Bacillati</taxon>
        <taxon>Bacillota</taxon>
        <taxon>Bacilli</taxon>
        <taxon>Bacillales</taxon>
        <taxon>Paenibacillaceae</taxon>
        <taxon>Paenibacillus</taxon>
    </lineage>
</organism>
<accession>A0ABU6GGP3</accession>
<dbReference type="EMBL" id="JARLKZ010000003">
    <property type="protein sequence ID" value="MEC0238905.1"/>
    <property type="molecule type" value="Genomic_DNA"/>
</dbReference>
<evidence type="ECO:0000313" key="4">
    <source>
        <dbReference type="Proteomes" id="UP001344632"/>
    </source>
</evidence>
<reference evidence="3 4" key="1">
    <citation type="submission" date="2023-03" db="EMBL/GenBank/DDBJ databases">
        <title>Bacillus Genome Sequencing.</title>
        <authorList>
            <person name="Dunlap C."/>
        </authorList>
    </citation>
    <scope>NUCLEOTIDE SEQUENCE [LARGE SCALE GENOMIC DNA]</scope>
    <source>
        <strain evidence="3 4">BD-525</strain>
    </source>
</reference>
<dbReference type="Pfam" id="PF13240">
    <property type="entry name" value="Zn_Ribbon_1"/>
    <property type="match status" value="1"/>
</dbReference>
<evidence type="ECO:0000256" key="1">
    <source>
        <dbReference type="SAM" id="Phobius"/>
    </source>
</evidence>
<dbReference type="Proteomes" id="UP001344632">
    <property type="component" value="Unassembled WGS sequence"/>
</dbReference>
<sequence length="130" mass="14051">MSVKICPHCGASNPEAAEICGVCGASLEQVRTVQTLKSSTHPDTEDEKIEASTSHEYSQPITRFSILSGSGGLMTMLLIATILYPFVGMIVGGVIAFSEDKDKRETGKFILLVSLIIWAIRVVFIPLLSH</sequence>
<keyword evidence="4" id="KW-1185">Reference proteome</keyword>
<comment type="caution">
    <text evidence="3">The sequence shown here is derived from an EMBL/GenBank/DDBJ whole genome shotgun (WGS) entry which is preliminary data.</text>
</comment>
<evidence type="ECO:0000313" key="3">
    <source>
        <dbReference type="EMBL" id="MEC0238905.1"/>
    </source>
</evidence>
<evidence type="ECO:0000259" key="2">
    <source>
        <dbReference type="Pfam" id="PF13240"/>
    </source>
</evidence>
<protein>
    <submittedName>
        <fullName evidence="3">Zinc ribbon domain-containing protein</fullName>
    </submittedName>
</protein>
<dbReference type="InterPro" id="IPR038587">
    <property type="entry name" value="Ribosomal_eL40_sf"/>
</dbReference>
<dbReference type="Gene3D" id="4.10.1060.50">
    <property type="match status" value="1"/>
</dbReference>
<dbReference type="RefSeq" id="WP_326085761.1">
    <property type="nucleotide sequence ID" value="NZ_JARLKZ010000003.1"/>
</dbReference>
<keyword evidence="1" id="KW-0472">Membrane</keyword>
<keyword evidence="1" id="KW-0812">Transmembrane</keyword>